<sequence length="133" mass="16035">MNNPMRWKQRFENFTNAYQKLIMVVEYKNLKSDEIAKMALIQAFEFTFELVWKTLKDYMEEEGFEVNSPKAVLRQAYQANYISNGDVWMEALKKRNNTVHNYDASLMEETVNFIIDDFYPALKEWYLAFSERR</sequence>
<dbReference type="SUPFAM" id="SSF81593">
    <property type="entry name" value="Nucleotidyltransferase substrate binding subunit/domain"/>
    <property type="match status" value="1"/>
</dbReference>
<name>A0A348AG19_9FIRM</name>
<accession>A0A348AG19</accession>
<proteinExistence type="predicted"/>
<evidence type="ECO:0000313" key="2">
    <source>
        <dbReference type="Proteomes" id="UP000276437"/>
    </source>
</evidence>
<dbReference type="AlphaFoldDB" id="A0A348AG19"/>
<gene>
    <name evidence="1" type="ORF">MAMMFC1_00661</name>
</gene>
<dbReference type="Pfam" id="PF08780">
    <property type="entry name" value="NTase_sub_bind"/>
    <property type="match status" value="1"/>
</dbReference>
<keyword evidence="1" id="KW-0808">Transferase</keyword>
<dbReference type="OrthoDB" id="9810452at2"/>
<dbReference type="Proteomes" id="UP000276437">
    <property type="component" value="Chromosome"/>
</dbReference>
<organism evidence="1 2">
    <name type="scientific">Methylomusa anaerophila</name>
    <dbReference type="NCBI Taxonomy" id="1930071"/>
    <lineage>
        <taxon>Bacteria</taxon>
        <taxon>Bacillati</taxon>
        <taxon>Bacillota</taxon>
        <taxon>Negativicutes</taxon>
        <taxon>Selenomonadales</taxon>
        <taxon>Sporomusaceae</taxon>
        <taxon>Methylomusa</taxon>
    </lineage>
</organism>
<evidence type="ECO:0000313" key="1">
    <source>
        <dbReference type="EMBL" id="BBB90017.1"/>
    </source>
</evidence>
<dbReference type="Gene3D" id="1.20.120.330">
    <property type="entry name" value="Nucleotidyltransferases domain 2"/>
    <property type="match status" value="1"/>
</dbReference>
<dbReference type="NCBIfam" id="TIGR01987">
    <property type="entry name" value="HI0074"/>
    <property type="match status" value="1"/>
</dbReference>
<reference evidence="1 2" key="1">
    <citation type="journal article" date="2018" name="Int. J. Syst. Evol. Microbiol.">
        <title>Methylomusa anaerophila gen. nov., sp. nov., an anaerobic methanol-utilizing bacterium isolated from a microbial fuel cell.</title>
        <authorList>
            <person name="Amano N."/>
            <person name="Yamamuro A."/>
            <person name="Miyahara M."/>
            <person name="Kouzuma A."/>
            <person name="Abe T."/>
            <person name="Watanabe K."/>
        </authorList>
    </citation>
    <scope>NUCLEOTIDE SEQUENCE [LARGE SCALE GENOMIC DNA]</scope>
    <source>
        <strain evidence="1 2">MMFC1</strain>
    </source>
</reference>
<keyword evidence="2" id="KW-1185">Reference proteome</keyword>
<protein>
    <submittedName>
        <fullName evidence="1">Nucleotidyltransferase substrate binding protein like protein</fullName>
    </submittedName>
</protein>
<dbReference type="KEGG" id="mana:MAMMFC1_00661"/>
<dbReference type="EMBL" id="AP018449">
    <property type="protein sequence ID" value="BBB90017.1"/>
    <property type="molecule type" value="Genomic_DNA"/>
</dbReference>
<dbReference type="InterPro" id="IPR010235">
    <property type="entry name" value="HepT"/>
</dbReference>
<dbReference type="RefSeq" id="WP_126306444.1">
    <property type="nucleotide sequence ID" value="NZ_AP018449.1"/>
</dbReference>
<dbReference type="GO" id="GO:0016740">
    <property type="term" value="F:transferase activity"/>
    <property type="evidence" value="ECO:0007669"/>
    <property type="project" value="UniProtKB-KW"/>
</dbReference>